<comment type="caution">
    <text evidence="3">The sequence shown here is derived from an EMBL/GenBank/DDBJ whole genome shotgun (WGS) entry which is preliminary data.</text>
</comment>
<dbReference type="InterPro" id="IPR011008">
    <property type="entry name" value="Dimeric_a/b-barrel"/>
</dbReference>
<protein>
    <submittedName>
        <fullName evidence="3">Transcription initiation protein</fullName>
    </submittedName>
</protein>
<evidence type="ECO:0000259" key="2">
    <source>
        <dbReference type="Pfam" id="PF03795"/>
    </source>
</evidence>
<comment type="similarity">
    <text evidence="1">Belongs to the YciI family.</text>
</comment>
<keyword evidence="4" id="KW-1185">Reference proteome</keyword>
<dbReference type="Gene3D" id="3.30.70.1060">
    <property type="entry name" value="Dimeric alpha+beta barrel"/>
    <property type="match status" value="1"/>
</dbReference>
<accession>A0A6N7KHF0</accession>
<dbReference type="Proteomes" id="UP000450000">
    <property type="component" value="Unassembled WGS sequence"/>
</dbReference>
<proteinExistence type="inferred from homology"/>
<dbReference type="AlphaFoldDB" id="A0A6N7KHF0"/>
<reference evidence="3 4" key="1">
    <citation type="submission" date="2019-09" db="EMBL/GenBank/DDBJ databases">
        <title>Genome Sequences of Streptomyces kaniharaensis ATCC 21070.</title>
        <authorList>
            <person name="Zhu W."/>
            <person name="De Crecy-Lagard V."/>
            <person name="Richards N.G."/>
        </authorList>
    </citation>
    <scope>NUCLEOTIDE SEQUENCE [LARGE SCALE GENOMIC DNA]</scope>
    <source>
        <strain evidence="3 4">SF-557</strain>
    </source>
</reference>
<evidence type="ECO:0000256" key="1">
    <source>
        <dbReference type="ARBA" id="ARBA00007689"/>
    </source>
</evidence>
<sequence length="111" mass="11912">MKYLLLICADQDAEVTPEDEAGMAVGTADWVSEMDGRGVRLEGNRLRPAGDATSVQVRDGRVVVLDGPFADAEGRIAGFDVIECADLDEAIEVAGKHPVARFGTIDVRPVW</sequence>
<dbReference type="PANTHER" id="PTHR35174">
    <property type="entry name" value="BLL7171 PROTEIN-RELATED"/>
    <property type="match status" value="1"/>
</dbReference>
<evidence type="ECO:0000313" key="4">
    <source>
        <dbReference type="Proteomes" id="UP000450000"/>
    </source>
</evidence>
<dbReference type="RefSeq" id="WP_153459510.1">
    <property type="nucleotide sequence ID" value="NZ_WBOF01000001.1"/>
</dbReference>
<name>A0A6N7KHF0_9ACTN</name>
<organism evidence="3 4">
    <name type="scientific">Streptomyces kaniharaensis</name>
    <dbReference type="NCBI Taxonomy" id="212423"/>
    <lineage>
        <taxon>Bacteria</taxon>
        <taxon>Bacillati</taxon>
        <taxon>Actinomycetota</taxon>
        <taxon>Actinomycetes</taxon>
        <taxon>Kitasatosporales</taxon>
        <taxon>Streptomycetaceae</taxon>
        <taxon>Streptomyces</taxon>
    </lineage>
</organism>
<dbReference type="SUPFAM" id="SSF54909">
    <property type="entry name" value="Dimeric alpha+beta barrel"/>
    <property type="match status" value="1"/>
</dbReference>
<evidence type="ECO:0000313" key="3">
    <source>
        <dbReference type="EMBL" id="MQS10731.1"/>
    </source>
</evidence>
<dbReference type="PANTHER" id="PTHR35174:SF3">
    <property type="entry name" value="BLL7171 PROTEIN"/>
    <property type="match status" value="1"/>
</dbReference>
<dbReference type="OrthoDB" id="668782at2"/>
<gene>
    <name evidence="3" type="ORF">F7Q99_00145</name>
</gene>
<dbReference type="Pfam" id="PF03795">
    <property type="entry name" value="YCII"/>
    <property type="match status" value="1"/>
</dbReference>
<dbReference type="InterPro" id="IPR005545">
    <property type="entry name" value="YCII"/>
</dbReference>
<feature type="domain" description="YCII-related" evidence="2">
    <location>
        <begin position="1"/>
        <end position="111"/>
    </location>
</feature>
<dbReference type="EMBL" id="WBOF01000001">
    <property type="protein sequence ID" value="MQS10731.1"/>
    <property type="molecule type" value="Genomic_DNA"/>
</dbReference>